<feature type="binding site" evidence="14">
    <location>
        <position position="33"/>
    </location>
    <ligand>
        <name>L-threonine</name>
        <dbReference type="ChEBI" id="CHEBI:57926"/>
    </ligand>
</feature>
<evidence type="ECO:0000256" key="5">
    <source>
        <dbReference type="ARBA" id="ARBA00022490"/>
    </source>
</evidence>
<evidence type="ECO:0000256" key="3">
    <source>
        <dbReference type="ARBA" id="ARBA00012584"/>
    </source>
</evidence>
<comment type="caution">
    <text evidence="16">The sequence shown here is derived from an EMBL/GenBank/DDBJ whole genome shotgun (WGS) entry which is preliminary data.</text>
</comment>
<protein>
    <recommendedName>
        <fullName evidence="4 13">Threonylcarbamoyl-AMP synthase</fullName>
        <shortName evidence="13">TC-AMP synthase</shortName>
        <ecNumber evidence="3 13">2.7.7.87</ecNumber>
    </recommendedName>
    <alternativeName>
        <fullName evidence="11 13">L-threonylcarbamoyladenylate synthase</fullName>
    </alternativeName>
</protein>
<feature type="binding site" evidence="14">
    <location>
        <position position="148"/>
    </location>
    <ligand>
        <name>ATP</name>
        <dbReference type="ChEBI" id="CHEBI:30616"/>
    </ligand>
</feature>
<dbReference type="Pfam" id="PF03481">
    <property type="entry name" value="Sua5_C"/>
    <property type="match status" value="1"/>
</dbReference>
<dbReference type="InterPro" id="IPR038385">
    <property type="entry name" value="Sua5/YwlC_C"/>
</dbReference>
<evidence type="ECO:0000256" key="6">
    <source>
        <dbReference type="ARBA" id="ARBA00022679"/>
    </source>
</evidence>
<dbReference type="GO" id="GO:0005524">
    <property type="term" value="F:ATP binding"/>
    <property type="evidence" value="ECO:0007669"/>
    <property type="project" value="UniProtKB-UniRule"/>
</dbReference>
<reference evidence="16 17" key="1">
    <citation type="submission" date="2019-08" db="EMBL/GenBank/DDBJ databases">
        <title>In-depth cultivation of the pig gut microbiome towards novel bacterial diversity and tailored functional studies.</title>
        <authorList>
            <person name="Wylensek D."/>
            <person name="Hitch T.C.A."/>
            <person name="Clavel T."/>
        </authorList>
    </citation>
    <scope>NUCLEOTIDE SEQUENCE [LARGE SCALE GENOMIC DNA]</scope>
    <source>
        <strain evidence="16 17">SM-530-WT-4B</strain>
    </source>
</reference>
<feature type="binding site" evidence="14">
    <location>
        <position position="140"/>
    </location>
    <ligand>
        <name>ATP</name>
        <dbReference type="ChEBI" id="CHEBI:30616"/>
    </ligand>
</feature>
<comment type="function">
    <text evidence="13">Required for the formation of a threonylcarbamoyl group on adenosine at position 37 (t(6)A37) in tRNAs that read codons beginning with adenine.</text>
</comment>
<dbReference type="EMBL" id="VUNH01000005">
    <property type="protein sequence ID" value="MST55485.1"/>
    <property type="molecule type" value="Genomic_DNA"/>
</dbReference>
<dbReference type="PIRSF" id="PIRSF004930">
    <property type="entry name" value="Tln_factor_SUA5"/>
    <property type="match status" value="1"/>
</dbReference>
<organism evidence="16 17">
    <name type="scientific">Pyramidobacter porci</name>
    <dbReference type="NCBI Taxonomy" id="2605789"/>
    <lineage>
        <taxon>Bacteria</taxon>
        <taxon>Thermotogati</taxon>
        <taxon>Synergistota</taxon>
        <taxon>Synergistia</taxon>
        <taxon>Synergistales</taxon>
        <taxon>Dethiosulfovibrionaceae</taxon>
        <taxon>Pyramidobacter</taxon>
    </lineage>
</organism>
<evidence type="ECO:0000256" key="11">
    <source>
        <dbReference type="ARBA" id="ARBA00029774"/>
    </source>
</evidence>
<keyword evidence="7 13" id="KW-0819">tRNA processing</keyword>
<evidence type="ECO:0000256" key="9">
    <source>
        <dbReference type="ARBA" id="ARBA00022741"/>
    </source>
</evidence>
<evidence type="ECO:0000256" key="4">
    <source>
        <dbReference type="ARBA" id="ARBA00015492"/>
    </source>
</evidence>
<evidence type="ECO:0000313" key="17">
    <source>
        <dbReference type="Proteomes" id="UP000473699"/>
    </source>
</evidence>
<dbReference type="GO" id="GO:0006450">
    <property type="term" value="P:regulation of translational fidelity"/>
    <property type="evidence" value="ECO:0007669"/>
    <property type="project" value="TreeGrafter"/>
</dbReference>
<feature type="binding site" evidence="14">
    <location>
        <position position="65"/>
    </location>
    <ligand>
        <name>L-threonine</name>
        <dbReference type="ChEBI" id="CHEBI:57926"/>
    </ligand>
</feature>
<proteinExistence type="inferred from homology"/>
<dbReference type="Pfam" id="PF01300">
    <property type="entry name" value="Sua5_yciO_yrdC"/>
    <property type="match status" value="1"/>
</dbReference>
<feature type="domain" description="YrdC-like" evidence="15">
    <location>
        <begin position="11"/>
        <end position="196"/>
    </location>
</feature>
<evidence type="ECO:0000256" key="1">
    <source>
        <dbReference type="ARBA" id="ARBA00004496"/>
    </source>
</evidence>
<dbReference type="GO" id="GO:0005737">
    <property type="term" value="C:cytoplasm"/>
    <property type="evidence" value="ECO:0007669"/>
    <property type="project" value="UniProtKB-SubCell"/>
</dbReference>
<evidence type="ECO:0000256" key="14">
    <source>
        <dbReference type="PIRSR" id="PIRSR004930-1"/>
    </source>
</evidence>
<keyword evidence="8 13" id="KW-0548">Nucleotidyltransferase</keyword>
<evidence type="ECO:0000256" key="12">
    <source>
        <dbReference type="ARBA" id="ARBA00048366"/>
    </source>
</evidence>
<feature type="binding site" evidence="14">
    <location>
        <position position="192"/>
    </location>
    <ligand>
        <name>ATP</name>
        <dbReference type="ChEBI" id="CHEBI:30616"/>
    </ligand>
</feature>
<dbReference type="PANTHER" id="PTHR17490:SF16">
    <property type="entry name" value="THREONYLCARBAMOYL-AMP SYNTHASE"/>
    <property type="match status" value="1"/>
</dbReference>
<dbReference type="Gene3D" id="3.40.50.11030">
    <property type="entry name" value="Threonylcarbamoyl-AMP synthase, C-terminal domain"/>
    <property type="match status" value="1"/>
</dbReference>
<dbReference type="Gene3D" id="3.90.870.10">
    <property type="entry name" value="DHBP synthase"/>
    <property type="match status" value="1"/>
</dbReference>
<evidence type="ECO:0000256" key="13">
    <source>
        <dbReference type="PIRNR" id="PIRNR004930"/>
    </source>
</evidence>
<evidence type="ECO:0000259" key="15">
    <source>
        <dbReference type="PROSITE" id="PS51163"/>
    </source>
</evidence>
<comment type="catalytic activity">
    <reaction evidence="12 13">
        <text>L-threonine + hydrogencarbonate + ATP = L-threonylcarbamoyladenylate + diphosphate + H2O</text>
        <dbReference type="Rhea" id="RHEA:36407"/>
        <dbReference type="ChEBI" id="CHEBI:15377"/>
        <dbReference type="ChEBI" id="CHEBI:17544"/>
        <dbReference type="ChEBI" id="CHEBI:30616"/>
        <dbReference type="ChEBI" id="CHEBI:33019"/>
        <dbReference type="ChEBI" id="CHEBI:57926"/>
        <dbReference type="ChEBI" id="CHEBI:73682"/>
        <dbReference type="EC" id="2.7.7.87"/>
    </reaction>
</comment>
<evidence type="ECO:0000256" key="8">
    <source>
        <dbReference type="ARBA" id="ARBA00022695"/>
    </source>
</evidence>
<dbReference type="InterPro" id="IPR005145">
    <property type="entry name" value="Sua5_C"/>
</dbReference>
<evidence type="ECO:0000256" key="2">
    <source>
        <dbReference type="ARBA" id="ARBA00007663"/>
    </source>
</evidence>
<comment type="subcellular location">
    <subcellularLocation>
        <location evidence="1 13">Cytoplasm</location>
    </subcellularLocation>
</comment>
<dbReference type="Proteomes" id="UP000473699">
    <property type="component" value="Unassembled WGS sequence"/>
</dbReference>
<dbReference type="GO" id="GO:0003725">
    <property type="term" value="F:double-stranded RNA binding"/>
    <property type="evidence" value="ECO:0007669"/>
    <property type="project" value="UniProtKB-UniRule"/>
</dbReference>
<accession>A0A6L5YBG7</accession>
<sequence length="316" mass="33735">MVPVDFWNPDPTVIARAAALIRAGELVAFPTETVYGLGGNALDGEAVKKIYAAKGRPSDNPLILHFPGPEAAETAAYVDDRARGLMERFWPGPLTLVLPARDCVSKEARGGLATVGCRMPDYPAALAFFAACGVPVAGPSANRSGRPSPTNARTVAEDIGSAAAMILDAGECRVGVESTVLDVSGAVPVLLRPGGVAMEELREFLGEVALPVGVNELKRSPGTRYRHYAPVVEVRVWEPGAAFDWPEKFTYMGVALPERTPARRIHFDSFEAYAHGLFTALRELEKDGLPIVAQWPPLGGIGRALRDRISRAAGLL</sequence>
<gene>
    <name evidence="16" type="ORF">FYJ74_05490</name>
</gene>
<evidence type="ECO:0000313" key="16">
    <source>
        <dbReference type="EMBL" id="MST55485.1"/>
    </source>
</evidence>
<keyword evidence="6 13" id="KW-0808">Transferase</keyword>
<feature type="binding site" evidence="14">
    <location>
        <position position="118"/>
    </location>
    <ligand>
        <name>ATP</name>
        <dbReference type="ChEBI" id="CHEBI:30616"/>
    </ligand>
</feature>
<dbReference type="SUPFAM" id="SSF55821">
    <property type="entry name" value="YrdC/RibB"/>
    <property type="match status" value="1"/>
</dbReference>
<feature type="binding site" evidence="14">
    <location>
        <position position="228"/>
    </location>
    <ligand>
        <name>ATP</name>
        <dbReference type="ChEBI" id="CHEBI:30616"/>
    </ligand>
</feature>
<dbReference type="GO" id="GO:0000049">
    <property type="term" value="F:tRNA binding"/>
    <property type="evidence" value="ECO:0007669"/>
    <property type="project" value="TreeGrafter"/>
</dbReference>
<name>A0A6L5YBG7_9BACT</name>
<keyword evidence="17" id="KW-1185">Reference proteome</keyword>
<dbReference type="GO" id="GO:0061710">
    <property type="term" value="F:L-threonylcarbamoyladenylate synthase"/>
    <property type="evidence" value="ECO:0007669"/>
    <property type="project" value="UniProtKB-EC"/>
</dbReference>
<dbReference type="GO" id="GO:0008033">
    <property type="term" value="P:tRNA processing"/>
    <property type="evidence" value="ECO:0007669"/>
    <property type="project" value="UniProtKB-KW"/>
</dbReference>
<dbReference type="InterPro" id="IPR050156">
    <property type="entry name" value="TC-AMP_synthase_SUA5"/>
</dbReference>
<dbReference type="NCBIfam" id="TIGR00057">
    <property type="entry name" value="L-threonylcarbamoyladenylate synthase"/>
    <property type="match status" value="1"/>
</dbReference>
<dbReference type="InterPro" id="IPR006070">
    <property type="entry name" value="Sua5-like_dom"/>
</dbReference>
<dbReference type="InterPro" id="IPR017945">
    <property type="entry name" value="DHBP_synth_RibB-like_a/b_dom"/>
</dbReference>
<feature type="binding site" evidence="14">
    <location>
        <position position="178"/>
    </location>
    <ligand>
        <name>L-threonine</name>
        <dbReference type="ChEBI" id="CHEBI:57926"/>
    </ligand>
</feature>
<feature type="binding site" evidence="14">
    <location>
        <position position="114"/>
    </location>
    <ligand>
        <name>ATP</name>
        <dbReference type="ChEBI" id="CHEBI:30616"/>
    </ligand>
</feature>
<comment type="similarity">
    <text evidence="2 13">Belongs to the SUA5 family.</text>
</comment>
<feature type="binding site" evidence="14">
    <location>
        <position position="60"/>
    </location>
    <ligand>
        <name>ATP</name>
        <dbReference type="ChEBI" id="CHEBI:30616"/>
    </ligand>
</feature>
<dbReference type="PANTHER" id="PTHR17490">
    <property type="entry name" value="SUA5"/>
    <property type="match status" value="1"/>
</dbReference>
<dbReference type="AlphaFoldDB" id="A0A6L5YBG7"/>
<feature type="binding site" evidence="14">
    <location>
        <position position="56"/>
    </location>
    <ligand>
        <name>ATP</name>
        <dbReference type="ChEBI" id="CHEBI:30616"/>
    </ligand>
</feature>
<keyword evidence="5 13" id="KW-0963">Cytoplasm</keyword>
<keyword evidence="10 13" id="KW-0067">ATP-binding</keyword>
<keyword evidence="9 13" id="KW-0547">Nucleotide-binding</keyword>
<dbReference type="EC" id="2.7.7.87" evidence="3 13"/>
<evidence type="ECO:0000256" key="10">
    <source>
        <dbReference type="ARBA" id="ARBA00022840"/>
    </source>
</evidence>
<dbReference type="PROSITE" id="PS51163">
    <property type="entry name" value="YRDC"/>
    <property type="match status" value="1"/>
</dbReference>
<evidence type="ECO:0000256" key="7">
    <source>
        <dbReference type="ARBA" id="ARBA00022694"/>
    </source>
</evidence>
<dbReference type="InterPro" id="IPR010923">
    <property type="entry name" value="T(6)A37_SUA5"/>
</dbReference>